<proteinExistence type="predicted"/>
<evidence type="ECO:0000313" key="4">
    <source>
        <dbReference type="EMBL" id="RLQ14986.1"/>
    </source>
</evidence>
<organism evidence="4 5">
    <name type="scientific">Geobacillus stearothermophilus</name>
    <name type="common">Bacillus stearothermophilus</name>
    <dbReference type="NCBI Taxonomy" id="1422"/>
    <lineage>
        <taxon>Bacteria</taxon>
        <taxon>Bacillati</taxon>
        <taxon>Bacillota</taxon>
        <taxon>Bacilli</taxon>
        <taxon>Bacillales</taxon>
        <taxon>Anoxybacillaceae</taxon>
        <taxon>Geobacillus</taxon>
    </lineage>
</organism>
<name>A0A3L7DDR8_GEOSE</name>
<keyword evidence="6" id="KW-1185">Reference proteome</keyword>
<evidence type="ECO:0000256" key="2">
    <source>
        <dbReference type="SAM" id="Phobius"/>
    </source>
</evidence>
<evidence type="ECO:0000313" key="5">
    <source>
        <dbReference type="Proteomes" id="UP000266922"/>
    </source>
</evidence>
<dbReference type="RefSeq" id="WP_049626559.1">
    <property type="nucleotide sequence ID" value="NZ_LDNU01000146.1"/>
</dbReference>
<keyword evidence="2" id="KW-1133">Transmembrane helix</keyword>
<evidence type="ECO:0000313" key="3">
    <source>
        <dbReference type="EMBL" id="KAF6510387.1"/>
    </source>
</evidence>
<sequence>MLDKRQPTVSGESKDKEEKALHHKVYLKKKDDHDKEKPKQHFFLFIPHISLNNIAIMFVFKSQVHLLVMNRKKKDPFFY</sequence>
<keyword evidence="2" id="KW-0472">Membrane</keyword>
<accession>A0A3L7DDR8</accession>
<dbReference type="AlphaFoldDB" id="A0A3L7DDR8"/>
<dbReference type="EMBL" id="LUCS01000028">
    <property type="protein sequence ID" value="KAF6510387.1"/>
    <property type="molecule type" value="Genomic_DNA"/>
</dbReference>
<protein>
    <submittedName>
        <fullName evidence="4">Uncharacterized protein</fullName>
    </submittedName>
</protein>
<feature type="region of interest" description="Disordered" evidence="1">
    <location>
        <begin position="1"/>
        <end position="36"/>
    </location>
</feature>
<evidence type="ECO:0000256" key="1">
    <source>
        <dbReference type="SAM" id="MobiDB-lite"/>
    </source>
</evidence>
<dbReference type="EMBL" id="RCTJ01000004">
    <property type="protein sequence ID" value="RLQ14986.1"/>
    <property type="molecule type" value="Genomic_DNA"/>
</dbReference>
<keyword evidence="2" id="KW-0812">Transmembrane</keyword>
<feature type="compositionally biased region" description="Basic and acidic residues" evidence="1">
    <location>
        <begin position="1"/>
        <end position="20"/>
    </location>
</feature>
<reference evidence="3 6" key="1">
    <citation type="submission" date="2016-03" db="EMBL/GenBank/DDBJ databases">
        <title>Spore heat resistance.</title>
        <authorList>
            <person name="Boekhorst J."/>
            <person name="Berendsen E.M."/>
            <person name="Wells-Bennik M.H."/>
            <person name="Kuipers O.P."/>
        </authorList>
    </citation>
    <scope>NUCLEOTIDE SEQUENCE [LARGE SCALE GENOMIC DNA]</scope>
    <source>
        <strain evidence="3 6">GS8</strain>
    </source>
</reference>
<reference evidence="4 5" key="2">
    <citation type="submission" date="2018-10" db="EMBL/GenBank/DDBJ databases">
        <title>Geobacillus stearothermophilus in processing lines of powdered infant formula.</title>
        <authorList>
            <person name="Rhee M.S."/>
            <person name="Choi I.-G."/>
            <person name="Cho T.J."/>
            <person name="Park B."/>
        </authorList>
    </citation>
    <scope>NUCLEOTIDE SEQUENCE [LARGE SCALE GENOMIC DNA]</scope>
    <source>
        <strain evidence="4 5">FHS-PPGT130</strain>
    </source>
</reference>
<feature type="transmembrane region" description="Helical" evidence="2">
    <location>
        <begin position="42"/>
        <end position="60"/>
    </location>
</feature>
<evidence type="ECO:0000313" key="6">
    <source>
        <dbReference type="Proteomes" id="UP000773850"/>
    </source>
</evidence>
<gene>
    <name evidence="4" type="ORF">D9548_02945</name>
    <name evidence="3" type="ORF">GS8_2544</name>
</gene>
<dbReference type="Proteomes" id="UP000266922">
    <property type="component" value="Unassembled WGS sequence"/>
</dbReference>
<dbReference type="Proteomes" id="UP000773850">
    <property type="component" value="Unassembled WGS sequence"/>
</dbReference>
<comment type="caution">
    <text evidence="4">The sequence shown here is derived from an EMBL/GenBank/DDBJ whole genome shotgun (WGS) entry which is preliminary data.</text>
</comment>